<evidence type="ECO:0000256" key="1">
    <source>
        <dbReference type="SAM" id="MobiDB-lite"/>
    </source>
</evidence>
<evidence type="ECO:0000313" key="2">
    <source>
        <dbReference type="EMBL" id="KAK8984978.1"/>
    </source>
</evidence>
<protein>
    <submittedName>
        <fullName evidence="2">Uncharacterized protein</fullName>
    </submittedName>
</protein>
<dbReference type="EMBL" id="JBBPBN010000073">
    <property type="protein sequence ID" value="KAK8984978.1"/>
    <property type="molecule type" value="Genomic_DNA"/>
</dbReference>
<comment type="caution">
    <text evidence="2">The sequence shown here is derived from an EMBL/GenBank/DDBJ whole genome shotgun (WGS) entry which is preliminary data.</text>
</comment>
<name>A0ABR2P9J4_9ROSI</name>
<feature type="compositionally biased region" description="Polar residues" evidence="1">
    <location>
        <begin position="157"/>
        <end position="175"/>
    </location>
</feature>
<feature type="compositionally biased region" description="Low complexity" evidence="1">
    <location>
        <begin position="114"/>
        <end position="131"/>
    </location>
</feature>
<accession>A0ABR2P9J4</accession>
<gene>
    <name evidence="2" type="ORF">V6N11_073128</name>
</gene>
<organism evidence="2 3">
    <name type="scientific">Hibiscus sabdariffa</name>
    <name type="common">roselle</name>
    <dbReference type="NCBI Taxonomy" id="183260"/>
    <lineage>
        <taxon>Eukaryota</taxon>
        <taxon>Viridiplantae</taxon>
        <taxon>Streptophyta</taxon>
        <taxon>Embryophyta</taxon>
        <taxon>Tracheophyta</taxon>
        <taxon>Spermatophyta</taxon>
        <taxon>Magnoliopsida</taxon>
        <taxon>eudicotyledons</taxon>
        <taxon>Gunneridae</taxon>
        <taxon>Pentapetalae</taxon>
        <taxon>rosids</taxon>
        <taxon>malvids</taxon>
        <taxon>Malvales</taxon>
        <taxon>Malvaceae</taxon>
        <taxon>Malvoideae</taxon>
        <taxon>Hibiscus</taxon>
    </lineage>
</organism>
<proteinExistence type="predicted"/>
<evidence type="ECO:0000313" key="3">
    <source>
        <dbReference type="Proteomes" id="UP001396334"/>
    </source>
</evidence>
<sequence>MATRKVTVPQKADAINANHRCTKRRRSSLIGNSQAPQAVTNDALAAQGQAGHRKSFRGCSFPNLRHKATPACMSSTRMGQRLKGSQGERCQLHKSTRNPTNATLRAMHKPHPGMAMPAAQAAANSEPSEPSRVSTSSPIRDCISRERDPSSPPAQHKANQATPRSTGNSPSNHTV</sequence>
<keyword evidence="3" id="KW-1185">Reference proteome</keyword>
<reference evidence="2 3" key="1">
    <citation type="journal article" date="2024" name="G3 (Bethesda)">
        <title>Genome assembly of Hibiscus sabdariffa L. provides insights into metabolisms of medicinal natural products.</title>
        <authorList>
            <person name="Kim T."/>
        </authorList>
    </citation>
    <scope>NUCLEOTIDE SEQUENCE [LARGE SCALE GENOMIC DNA]</scope>
    <source>
        <strain evidence="2">TK-2024</strain>
        <tissue evidence="2">Old leaves</tissue>
    </source>
</reference>
<feature type="region of interest" description="Disordered" evidence="1">
    <location>
        <begin position="73"/>
        <end position="175"/>
    </location>
</feature>
<dbReference type="Proteomes" id="UP001396334">
    <property type="component" value="Unassembled WGS sequence"/>
</dbReference>